<name>A0ABD2BDE8_VESSQ</name>
<keyword evidence="2" id="KW-1185">Reference proteome</keyword>
<evidence type="ECO:0000313" key="1">
    <source>
        <dbReference type="EMBL" id="KAL2730771.1"/>
    </source>
</evidence>
<proteinExistence type="predicted"/>
<accession>A0ABD2BDE8</accession>
<dbReference type="Proteomes" id="UP001607302">
    <property type="component" value="Unassembled WGS sequence"/>
</dbReference>
<sequence length="86" mass="9998">MLNYQVTRRTVQLQETTNMTKAGISGKMGRTDSCENQKHTISRIFGFISRQKQLMKSNIMEKSESPLSPSFKVVEKEIHMEDFRID</sequence>
<protein>
    <submittedName>
        <fullName evidence="1">Uncharacterized protein</fullName>
    </submittedName>
</protein>
<reference evidence="1 2" key="1">
    <citation type="journal article" date="2024" name="Ann. Entomol. Soc. Am.">
        <title>Genomic analyses of the southern and eastern yellowjacket wasps (Hymenoptera: Vespidae) reveal evolutionary signatures of social life.</title>
        <authorList>
            <person name="Catto M.A."/>
            <person name="Caine P.B."/>
            <person name="Orr S.E."/>
            <person name="Hunt B.G."/>
            <person name="Goodisman M.A.D."/>
        </authorList>
    </citation>
    <scope>NUCLEOTIDE SEQUENCE [LARGE SCALE GENOMIC DNA]</scope>
    <source>
        <strain evidence="1">233</strain>
        <tissue evidence="1">Head and thorax</tissue>
    </source>
</reference>
<evidence type="ECO:0000313" key="2">
    <source>
        <dbReference type="Proteomes" id="UP001607302"/>
    </source>
</evidence>
<dbReference type="AlphaFoldDB" id="A0ABD2BDE8"/>
<gene>
    <name evidence="1" type="ORF">V1478_005184</name>
</gene>
<dbReference type="EMBL" id="JAUDFV010000110">
    <property type="protein sequence ID" value="KAL2730771.1"/>
    <property type="molecule type" value="Genomic_DNA"/>
</dbReference>
<comment type="caution">
    <text evidence="1">The sequence shown here is derived from an EMBL/GenBank/DDBJ whole genome shotgun (WGS) entry which is preliminary data.</text>
</comment>
<organism evidence="1 2">
    <name type="scientific">Vespula squamosa</name>
    <name type="common">Southern yellow jacket</name>
    <name type="synonym">Wasp</name>
    <dbReference type="NCBI Taxonomy" id="30214"/>
    <lineage>
        <taxon>Eukaryota</taxon>
        <taxon>Metazoa</taxon>
        <taxon>Ecdysozoa</taxon>
        <taxon>Arthropoda</taxon>
        <taxon>Hexapoda</taxon>
        <taxon>Insecta</taxon>
        <taxon>Pterygota</taxon>
        <taxon>Neoptera</taxon>
        <taxon>Endopterygota</taxon>
        <taxon>Hymenoptera</taxon>
        <taxon>Apocrita</taxon>
        <taxon>Aculeata</taxon>
        <taxon>Vespoidea</taxon>
        <taxon>Vespidae</taxon>
        <taxon>Vespinae</taxon>
        <taxon>Vespula</taxon>
    </lineage>
</organism>